<feature type="domain" description="Transposase Tc1-like" evidence="2">
    <location>
        <begin position="66"/>
        <end position="126"/>
    </location>
</feature>
<reference evidence="3 4" key="1">
    <citation type="journal article" date="2020" name="Cell">
        <title>Large-Scale Comparative Analyses of Tick Genomes Elucidate Their Genetic Diversity and Vector Capacities.</title>
        <authorList>
            <consortium name="Tick Genome and Microbiome Consortium (TIGMIC)"/>
            <person name="Jia N."/>
            <person name="Wang J."/>
            <person name="Shi W."/>
            <person name="Du L."/>
            <person name="Sun Y."/>
            <person name="Zhan W."/>
            <person name="Jiang J.F."/>
            <person name="Wang Q."/>
            <person name="Zhang B."/>
            <person name="Ji P."/>
            <person name="Bell-Sakyi L."/>
            <person name="Cui X.M."/>
            <person name="Yuan T.T."/>
            <person name="Jiang B.G."/>
            <person name="Yang W.F."/>
            <person name="Lam T.T."/>
            <person name="Chang Q.C."/>
            <person name="Ding S.J."/>
            <person name="Wang X.J."/>
            <person name="Zhu J.G."/>
            <person name="Ruan X.D."/>
            <person name="Zhao L."/>
            <person name="Wei J.T."/>
            <person name="Ye R.Z."/>
            <person name="Que T.C."/>
            <person name="Du C.H."/>
            <person name="Zhou Y.H."/>
            <person name="Cheng J.X."/>
            <person name="Dai P.F."/>
            <person name="Guo W.B."/>
            <person name="Han X.H."/>
            <person name="Huang E.J."/>
            <person name="Li L.F."/>
            <person name="Wei W."/>
            <person name="Gao Y.C."/>
            <person name="Liu J.Z."/>
            <person name="Shao H.Z."/>
            <person name="Wang X."/>
            <person name="Wang C.C."/>
            <person name="Yang T.C."/>
            <person name="Huo Q.B."/>
            <person name="Li W."/>
            <person name="Chen H.Y."/>
            <person name="Chen S.E."/>
            <person name="Zhou L.G."/>
            <person name="Ni X.B."/>
            <person name="Tian J.H."/>
            <person name="Sheng Y."/>
            <person name="Liu T."/>
            <person name="Pan Y.S."/>
            <person name="Xia L.Y."/>
            <person name="Li J."/>
            <person name="Zhao F."/>
            <person name="Cao W.C."/>
        </authorList>
    </citation>
    <scope>NUCLEOTIDE SEQUENCE [LARGE SCALE GENOMIC DNA]</scope>
    <source>
        <strain evidence="3">HaeL-2018</strain>
    </source>
</reference>
<dbReference type="GO" id="GO:0015074">
    <property type="term" value="P:DNA integration"/>
    <property type="evidence" value="ECO:0007669"/>
    <property type="project" value="InterPro"/>
</dbReference>
<dbReference type="GO" id="GO:0005634">
    <property type="term" value="C:nucleus"/>
    <property type="evidence" value="ECO:0007669"/>
    <property type="project" value="UniProtKB-SubCell"/>
</dbReference>
<evidence type="ECO:0000256" key="1">
    <source>
        <dbReference type="ARBA" id="ARBA00004123"/>
    </source>
</evidence>
<dbReference type="Gene3D" id="3.30.420.10">
    <property type="entry name" value="Ribonuclease H-like superfamily/Ribonuclease H"/>
    <property type="match status" value="1"/>
</dbReference>
<evidence type="ECO:0000259" key="2">
    <source>
        <dbReference type="Pfam" id="PF01498"/>
    </source>
</evidence>
<dbReference type="InterPro" id="IPR009057">
    <property type="entry name" value="Homeodomain-like_sf"/>
</dbReference>
<dbReference type="VEuPathDB" id="VectorBase:HLOH_049216"/>
<dbReference type="Pfam" id="PF01498">
    <property type="entry name" value="HTH_Tnp_Tc3_2"/>
    <property type="match status" value="1"/>
</dbReference>
<accession>A0A9J6GWE3</accession>
<dbReference type="GO" id="GO:0006313">
    <property type="term" value="P:DNA transposition"/>
    <property type="evidence" value="ECO:0007669"/>
    <property type="project" value="InterPro"/>
</dbReference>
<comment type="subcellular location">
    <subcellularLocation>
        <location evidence="1">Nucleus</location>
    </subcellularLocation>
</comment>
<comment type="caution">
    <text evidence="3">The sequence shown here is derived from an EMBL/GenBank/DDBJ whole genome shotgun (WGS) entry which is preliminary data.</text>
</comment>
<dbReference type="AlphaFoldDB" id="A0A9J6GWE3"/>
<evidence type="ECO:0000313" key="3">
    <source>
        <dbReference type="EMBL" id="KAH9378572.1"/>
    </source>
</evidence>
<dbReference type="OMA" id="IWRTENT"/>
<dbReference type="SUPFAM" id="SSF46689">
    <property type="entry name" value="Homeodomain-like"/>
    <property type="match status" value="1"/>
</dbReference>
<organism evidence="3 4">
    <name type="scientific">Haemaphysalis longicornis</name>
    <name type="common">Bush tick</name>
    <dbReference type="NCBI Taxonomy" id="44386"/>
    <lineage>
        <taxon>Eukaryota</taxon>
        <taxon>Metazoa</taxon>
        <taxon>Ecdysozoa</taxon>
        <taxon>Arthropoda</taxon>
        <taxon>Chelicerata</taxon>
        <taxon>Arachnida</taxon>
        <taxon>Acari</taxon>
        <taxon>Parasitiformes</taxon>
        <taxon>Ixodida</taxon>
        <taxon>Ixodoidea</taxon>
        <taxon>Ixodidae</taxon>
        <taxon>Haemaphysalinae</taxon>
        <taxon>Haemaphysalis</taxon>
    </lineage>
</organism>
<protein>
    <recommendedName>
        <fullName evidence="2">Transposase Tc1-like domain-containing protein</fullName>
    </recommendedName>
</protein>
<proteinExistence type="predicted"/>
<dbReference type="InterPro" id="IPR002492">
    <property type="entry name" value="Transposase_Tc1-like"/>
</dbReference>
<sequence length="182" mass="20690">MPGISISERLQIVTLTEAGFRDEDMADATGQARSSKNRIVRAYKTKGRLENLPRGHRPRATNDSDDERIVAAARQDPKLTAKAIRNDLMLTASTQVIRERLQSAGLQSCVAAQKPLFSARNRGRRLLCVREDQTWTEEELRSVIFTDESTFTMLFDQQQRIWRTENTRLVVQFSISAYSGCI</sequence>
<dbReference type="InterPro" id="IPR036397">
    <property type="entry name" value="RNaseH_sf"/>
</dbReference>
<dbReference type="GO" id="GO:0003677">
    <property type="term" value="F:DNA binding"/>
    <property type="evidence" value="ECO:0007669"/>
    <property type="project" value="InterPro"/>
</dbReference>
<name>A0A9J6GWE3_HAELO</name>
<evidence type="ECO:0000313" key="4">
    <source>
        <dbReference type="Proteomes" id="UP000821853"/>
    </source>
</evidence>
<keyword evidence="4" id="KW-1185">Reference proteome</keyword>
<dbReference type="EMBL" id="JABSTR010000009">
    <property type="protein sequence ID" value="KAH9378572.1"/>
    <property type="molecule type" value="Genomic_DNA"/>
</dbReference>
<dbReference type="Proteomes" id="UP000821853">
    <property type="component" value="Unassembled WGS sequence"/>
</dbReference>
<gene>
    <name evidence="3" type="ORF">HPB48_020308</name>
</gene>
<dbReference type="OrthoDB" id="6503215at2759"/>